<dbReference type="PANTHER" id="PTHR32282:SF11">
    <property type="entry name" value="PENICILLIN-BINDING PROTEIN 1B"/>
    <property type="match status" value="1"/>
</dbReference>
<evidence type="ECO:0000256" key="6">
    <source>
        <dbReference type="ARBA" id="ARBA00022670"/>
    </source>
</evidence>
<dbReference type="RefSeq" id="WP_323467482.1">
    <property type="nucleotide sequence ID" value="NZ_CP144224.1"/>
</dbReference>
<dbReference type="Gene3D" id="1.10.3810.10">
    <property type="entry name" value="Biosynthetic peptidoglycan transglycosylase-like"/>
    <property type="match status" value="1"/>
</dbReference>
<dbReference type="InterPro" id="IPR050396">
    <property type="entry name" value="Glycosyltr_51/Transpeptidase"/>
</dbReference>
<keyword evidence="7" id="KW-0328">Glycosyltransferase</keyword>
<dbReference type="GO" id="GO:0071555">
    <property type="term" value="P:cell wall organization"/>
    <property type="evidence" value="ECO:0007669"/>
    <property type="project" value="UniProtKB-KW"/>
</dbReference>
<evidence type="ECO:0000256" key="14">
    <source>
        <dbReference type="ARBA" id="ARBA00023316"/>
    </source>
</evidence>
<evidence type="ECO:0000256" key="10">
    <source>
        <dbReference type="ARBA" id="ARBA00022960"/>
    </source>
</evidence>
<dbReference type="GO" id="GO:0008360">
    <property type="term" value="P:regulation of cell shape"/>
    <property type="evidence" value="ECO:0007669"/>
    <property type="project" value="UniProtKB-KW"/>
</dbReference>
<dbReference type="NCBIfam" id="TIGR02074">
    <property type="entry name" value="PBP_1a_fam"/>
    <property type="match status" value="1"/>
</dbReference>
<dbReference type="AlphaFoldDB" id="A0AAJ2NR21"/>
<dbReference type="InterPro" id="IPR023346">
    <property type="entry name" value="Lysozyme-like_dom_sf"/>
</dbReference>
<evidence type="ECO:0000256" key="8">
    <source>
        <dbReference type="ARBA" id="ARBA00022679"/>
    </source>
</evidence>
<keyword evidence="12" id="KW-0472">Membrane</keyword>
<dbReference type="Pfam" id="PF00905">
    <property type="entry name" value="Transpeptidase"/>
    <property type="match status" value="1"/>
</dbReference>
<proteinExistence type="inferred from homology"/>
<keyword evidence="14" id="KW-0961">Cell wall biogenesis/degradation</keyword>
<dbReference type="InterPro" id="IPR012338">
    <property type="entry name" value="Beta-lactam/transpept-like"/>
</dbReference>
<evidence type="ECO:0000256" key="2">
    <source>
        <dbReference type="ARBA" id="ARBA00007090"/>
    </source>
</evidence>
<dbReference type="SUPFAM" id="SSF53955">
    <property type="entry name" value="Lysozyme-like"/>
    <property type="match status" value="1"/>
</dbReference>
<evidence type="ECO:0000256" key="4">
    <source>
        <dbReference type="ARBA" id="ARBA00022475"/>
    </source>
</evidence>
<organism evidence="19 20">
    <name type="scientific">Alkalihalophilus pseudofirmus</name>
    <name type="common">Bacillus pseudofirmus</name>
    <dbReference type="NCBI Taxonomy" id="79885"/>
    <lineage>
        <taxon>Bacteria</taxon>
        <taxon>Bacillati</taxon>
        <taxon>Bacillota</taxon>
        <taxon>Bacilli</taxon>
        <taxon>Bacillales</taxon>
        <taxon>Bacillaceae</taxon>
        <taxon>Alkalihalophilus</taxon>
    </lineage>
</organism>
<comment type="similarity">
    <text evidence="3">In the N-terminal section; belongs to the glycosyltransferase 51 family.</text>
</comment>
<dbReference type="Gene3D" id="3.40.710.10">
    <property type="entry name" value="DD-peptidase/beta-lactamase superfamily"/>
    <property type="match status" value="1"/>
</dbReference>
<evidence type="ECO:0000256" key="5">
    <source>
        <dbReference type="ARBA" id="ARBA00022645"/>
    </source>
</evidence>
<dbReference type="GO" id="GO:0009002">
    <property type="term" value="F:serine-type D-Ala-D-Ala carboxypeptidase activity"/>
    <property type="evidence" value="ECO:0007669"/>
    <property type="project" value="UniProtKB-EC"/>
</dbReference>
<keyword evidence="6" id="KW-0645">Protease</keyword>
<evidence type="ECO:0000259" key="17">
    <source>
        <dbReference type="Pfam" id="PF00905"/>
    </source>
</evidence>
<dbReference type="InterPro" id="IPR001460">
    <property type="entry name" value="PCN-bd_Tpept"/>
</dbReference>
<dbReference type="FunFam" id="1.10.3810.10:FF:000001">
    <property type="entry name" value="Penicillin-binding protein 1A"/>
    <property type="match status" value="1"/>
</dbReference>
<keyword evidence="8" id="KW-0808">Transferase</keyword>
<evidence type="ECO:0000256" key="16">
    <source>
        <dbReference type="ARBA" id="ARBA00049902"/>
    </source>
</evidence>
<comment type="subcellular location">
    <subcellularLocation>
        <location evidence="1">Cell membrane</location>
    </subcellularLocation>
</comment>
<name>A0AAJ2NR21_ALKPS</name>
<evidence type="ECO:0000256" key="13">
    <source>
        <dbReference type="ARBA" id="ARBA00023268"/>
    </source>
</evidence>
<dbReference type="Pfam" id="PF00912">
    <property type="entry name" value="Transgly"/>
    <property type="match status" value="1"/>
</dbReference>
<evidence type="ECO:0000256" key="9">
    <source>
        <dbReference type="ARBA" id="ARBA00022801"/>
    </source>
</evidence>
<dbReference type="GO" id="GO:0009252">
    <property type="term" value="P:peptidoglycan biosynthetic process"/>
    <property type="evidence" value="ECO:0007669"/>
    <property type="project" value="UniProtKB-KW"/>
</dbReference>
<keyword evidence="5" id="KW-0121">Carboxypeptidase</keyword>
<comment type="catalytic activity">
    <reaction evidence="15">
        <text>Preferential cleavage: (Ac)2-L-Lys-D-Ala-|-D-Ala. Also transpeptidation of peptidyl-alanyl moieties that are N-acyl substituents of D-alanine.</text>
        <dbReference type="EC" id="3.4.16.4"/>
    </reaction>
</comment>
<comment type="catalytic activity">
    <reaction evidence="16">
        <text>[GlcNAc-(1-&gt;4)-Mur2Ac(oyl-L-Ala-gamma-D-Glu-L-Lys-D-Ala-D-Ala)](n)-di-trans,octa-cis-undecaprenyl diphosphate + beta-D-GlcNAc-(1-&gt;4)-Mur2Ac(oyl-L-Ala-gamma-D-Glu-L-Lys-D-Ala-D-Ala)-di-trans,octa-cis-undecaprenyl diphosphate = [GlcNAc-(1-&gt;4)-Mur2Ac(oyl-L-Ala-gamma-D-Glu-L-Lys-D-Ala-D-Ala)](n+1)-di-trans,octa-cis-undecaprenyl diphosphate + di-trans,octa-cis-undecaprenyl diphosphate + H(+)</text>
        <dbReference type="Rhea" id="RHEA:23708"/>
        <dbReference type="Rhea" id="RHEA-COMP:9602"/>
        <dbReference type="Rhea" id="RHEA-COMP:9603"/>
        <dbReference type="ChEBI" id="CHEBI:15378"/>
        <dbReference type="ChEBI" id="CHEBI:58405"/>
        <dbReference type="ChEBI" id="CHEBI:60033"/>
        <dbReference type="ChEBI" id="CHEBI:78435"/>
        <dbReference type="EC" id="2.4.99.28"/>
    </reaction>
</comment>
<evidence type="ECO:0000256" key="3">
    <source>
        <dbReference type="ARBA" id="ARBA00007739"/>
    </source>
</evidence>
<evidence type="ECO:0000256" key="12">
    <source>
        <dbReference type="ARBA" id="ARBA00023136"/>
    </source>
</evidence>
<dbReference type="EMBL" id="JAWJAY010000006">
    <property type="protein sequence ID" value="MDV2886931.1"/>
    <property type="molecule type" value="Genomic_DNA"/>
</dbReference>
<dbReference type="SUPFAM" id="SSF56601">
    <property type="entry name" value="beta-lactamase/transpeptidase-like"/>
    <property type="match status" value="1"/>
</dbReference>
<keyword evidence="9" id="KW-0378">Hydrolase</keyword>
<dbReference type="InterPro" id="IPR001264">
    <property type="entry name" value="Glyco_trans_51"/>
</dbReference>
<dbReference type="GO" id="GO:0030288">
    <property type="term" value="C:outer membrane-bounded periplasmic space"/>
    <property type="evidence" value="ECO:0007669"/>
    <property type="project" value="TreeGrafter"/>
</dbReference>
<evidence type="ECO:0000313" key="20">
    <source>
        <dbReference type="Proteomes" id="UP001285636"/>
    </source>
</evidence>
<gene>
    <name evidence="19" type="ORF">RYX45_17185</name>
</gene>
<evidence type="ECO:0000256" key="7">
    <source>
        <dbReference type="ARBA" id="ARBA00022676"/>
    </source>
</evidence>
<evidence type="ECO:0000256" key="1">
    <source>
        <dbReference type="ARBA" id="ARBA00004236"/>
    </source>
</evidence>
<comment type="similarity">
    <text evidence="2">In the C-terminal section; belongs to the transpeptidase family.</text>
</comment>
<evidence type="ECO:0000313" key="19">
    <source>
        <dbReference type="EMBL" id="MDV2886931.1"/>
    </source>
</evidence>
<evidence type="ECO:0000259" key="18">
    <source>
        <dbReference type="Pfam" id="PF00912"/>
    </source>
</evidence>
<sequence length="705" mass="78180">MEVIMNRRNKRRRSLLRLFFRLFLLGLVLALGGAVALMSYAKMQGPPPLSVAQTTEYLAVDDRTIGESHRGQNRYFVPFNEISPYVVDATLAIEDRKFYDHLGFDPTRIGGAIVANLRSGSRSQGASTITQQYARNLYLSHDKTWVRKWNELIYSLRLEMNYEKEQILEGYLNTIYYGHGAYGIEAASHYFFDKDSKDLTLAEASMLAGIPKGPSYYSPNFDEPRAKARQELILDAMVEVGSVSRAEAEEAKAEVLDYKNKELVSGLQIGPYFQDIVEAQLIEEAGIEPARIEAGGLKVYTTLDADMQEKAEKWVAREMPPVPAAAQNKALTDAERATMILQTSLVAIDPRNGDVRALVGGRDYSESPYNRATHAHRQAGSTFKPFLYYAALENGSTPASTLLSEPTQFQIDEGRAIYSPSNFGNNYANDFITLLQAIAFSDNIYAVKSLLVLGTEKLIDVAERVGIISPLPETTSLALGSADVTLLEMVNGYSPFANGGQKVKPRFIRKVVDLNGRVLYESEPEKEQVLDPKLAFIMTDLMTGMFDPSLNAHAGVTGGSVAHLVNRPVAGKSGSTPQDSWMIGYTPQLVTGVWVGYDKATPIDQRTEGQISKKIWANFTEDALKNELKLPFQKPRGVVAVEMNPQSGYLASETCPKSRTTYFIAGTEPTKTCPETANADGTDIIDEEAHEEERLIDKFFKWFGH</sequence>
<dbReference type="GO" id="GO:0006508">
    <property type="term" value="P:proteolysis"/>
    <property type="evidence" value="ECO:0007669"/>
    <property type="project" value="UniProtKB-KW"/>
</dbReference>
<dbReference type="GO" id="GO:0008658">
    <property type="term" value="F:penicillin binding"/>
    <property type="evidence" value="ECO:0007669"/>
    <property type="project" value="InterPro"/>
</dbReference>
<keyword evidence="10" id="KW-0133">Cell shape</keyword>
<dbReference type="PANTHER" id="PTHR32282">
    <property type="entry name" value="BINDING PROTEIN TRANSPEPTIDASE, PUTATIVE-RELATED"/>
    <property type="match status" value="1"/>
</dbReference>
<keyword evidence="13" id="KW-0511">Multifunctional enzyme</keyword>
<evidence type="ECO:0000256" key="11">
    <source>
        <dbReference type="ARBA" id="ARBA00022984"/>
    </source>
</evidence>
<feature type="domain" description="Penicillin-binding protein transpeptidase" evidence="17">
    <location>
        <begin position="344"/>
        <end position="617"/>
    </location>
</feature>
<evidence type="ECO:0000256" key="15">
    <source>
        <dbReference type="ARBA" id="ARBA00034000"/>
    </source>
</evidence>
<reference evidence="19" key="1">
    <citation type="submission" date="2023-10" db="EMBL/GenBank/DDBJ databases">
        <title>Screening of Alkalihalophilus pseudofirmusBZ-TG-HK211 and Its Alleviation of Salt Stress on Rapeseed Growth.</title>
        <authorList>
            <person name="Zhao B."/>
            <person name="Guo T."/>
        </authorList>
    </citation>
    <scope>NUCLEOTIDE SEQUENCE</scope>
    <source>
        <strain evidence="19">BZ-TG-HK211</strain>
    </source>
</reference>
<comment type="caution">
    <text evidence="19">The sequence shown here is derived from an EMBL/GenBank/DDBJ whole genome shotgun (WGS) entry which is preliminary data.</text>
</comment>
<feature type="domain" description="Glycosyl transferase family 51" evidence="18">
    <location>
        <begin position="64"/>
        <end position="237"/>
    </location>
</feature>
<dbReference type="InterPro" id="IPR036950">
    <property type="entry name" value="PBP_transglycosylase"/>
</dbReference>
<protein>
    <submittedName>
        <fullName evidence="19">PBP1A family penicillin-binding protein</fullName>
    </submittedName>
</protein>
<accession>A0AAJ2NR21</accession>
<dbReference type="Proteomes" id="UP001285636">
    <property type="component" value="Unassembled WGS sequence"/>
</dbReference>
<keyword evidence="11" id="KW-0573">Peptidoglycan synthesis</keyword>
<keyword evidence="4" id="KW-1003">Cell membrane</keyword>
<dbReference type="GO" id="GO:0005886">
    <property type="term" value="C:plasma membrane"/>
    <property type="evidence" value="ECO:0007669"/>
    <property type="project" value="UniProtKB-SubCell"/>
</dbReference>
<dbReference type="GO" id="GO:0008955">
    <property type="term" value="F:peptidoglycan glycosyltransferase activity"/>
    <property type="evidence" value="ECO:0007669"/>
    <property type="project" value="UniProtKB-EC"/>
</dbReference>